<dbReference type="EMBL" id="JAEPBG010000006">
    <property type="protein sequence ID" value="MBK4736137.1"/>
    <property type="molecule type" value="Genomic_DNA"/>
</dbReference>
<dbReference type="RefSeq" id="WP_200593281.1">
    <property type="nucleotide sequence ID" value="NZ_JAEPBG010000006.1"/>
</dbReference>
<proteinExistence type="predicted"/>
<keyword evidence="1" id="KW-0812">Transmembrane</keyword>
<dbReference type="Proteomes" id="UP000622890">
    <property type="component" value="Unassembled WGS sequence"/>
</dbReference>
<feature type="transmembrane region" description="Helical" evidence="1">
    <location>
        <begin position="61"/>
        <end position="79"/>
    </location>
</feature>
<feature type="transmembrane region" description="Helical" evidence="1">
    <location>
        <begin position="86"/>
        <end position="106"/>
    </location>
</feature>
<dbReference type="AlphaFoldDB" id="A0A934W6E7"/>
<keyword evidence="1" id="KW-0472">Membrane</keyword>
<evidence type="ECO:0000313" key="2">
    <source>
        <dbReference type="EMBL" id="MBK4736137.1"/>
    </source>
</evidence>
<accession>A0A934W6E7</accession>
<evidence type="ECO:0000313" key="3">
    <source>
        <dbReference type="Proteomes" id="UP000622890"/>
    </source>
</evidence>
<comment type="caution">
    <text evidence="2">The sequence shown here is derived from an EMBL/GenBank/DDBJ whole genome shotgun (WGS) entry which is preliminary data.</text>
</comment>
<evidence type="ECO:0000256" key="1">
    <source>
        <dbReference type="SAM" id="Phobius"/>
    </source>
</evidence>
<gene>
    <name evidence="2" type="ORF">JJB74_16060</name>
</gene>
<protein>
    <submittedName>
        <fullName evidence="2">Uncharacterized protein</fullName>
    </submittedName>
</protein>
<reference evidence="2" key="1">
    <citation type="submission" date="2021-01" db="EMBL/GenBank/DDBJ databases">
        <title>Genome sequence of strain Noviherbaspirillum sp. DKR-6.</title>
        <authorList>
            <person name="Chaudhary D.K."/>
        </authorList>
    </citation>
    <scope>NUCLEOTIDE SEQUENCE</scope>
    <source>
        <strain evidence="2">DKR-6</strain>
    </source>
</reference>
<feature type="transmembrane region" description="Helical" evidence="1">
    <location>
        <begin position="33"/>
        <end position="55"/>
    </location>
</feature>
<organism evidence="2 3">
    <name type="scientific">Noviherbaspirillum pedocola</name>
    <dbReference type="NCBI Taxonomy" id="2801341"/>
    <lineage>
        <taxon>Bacteria</taxon>
        <taxon>Pseudomonadati</taxon>
        <taxon>Pseudomonadota</taxon>
        <taxon>Betaproteobacteria</taxon>
        <taxon>Burkholderiales</taxon>
        <taxon>Oxalobacteraceae</taxon>
        <taxon>Noviherbaspirillum</taxon>
    </lineage>
</organism>
<sequence length="107" mass="11102">MKLRLRDALRLKPFDESAESGSAMFVYYSSPSLMVGAVVTVLLAVAAAGLAIAGFSQAMDTIYAGLGVGAITTGLEWNAGLKARSLNHLFLVLLVLGALAVSRAVFG</sequence>
<keyword evidence="1" id="KW-1133">Transmembrane helix</keyword>
<name>A0A934W6E7_9BURK</name>
<keyword evidence="3" id="KW-1185">Reference proteome</keyword>